<organism evidence="2 3">
    <name type="scientific">Aspergillus lucknowensis</name>
    <dbReference type="NCBI Taxonomy" id="176173"/>
    <lineage>
        <taxon>Eukaryota</taxon>
        <taxon>Fungi</taxon>
        <taxon>Dikarya</taxon>
        <taxon>Ascomycota</taxon>
        <taxon>Pezizomycotina</taxon>
        <taxon>Eurotiomycetes</taxon>
        <taxon>Eurotiomycetidae</taxon>
        <taxon>Eurotiales</taxon>
        <taxon>Aspergillaceae</taxon>
        <taxon>Aspergillus</taxon>
        <taxon>Aspergillus subgen. Nidulantes</taxon>
    </lineage>
</organism>
<sequence>MSPPGSPTEFFQEAPAPKPVRGILGTNSRQQGSWDDSAPSSRREDSTFLIFPPSIASVAFSSASLHGVILYPLDHGKSPLRRGLVLAVEEVEETAKFFVIAEISERRVSAGDKLPPRMWAVRCRSYKPVSCSRPREPTFAFHALQDVVFARAFAEVPCEGERGGSWPFGEANVVFVACVEEFL</sequence>
<name>A0ABR4LDB0_9EURO</name>
<dbReference type="Proteomes" id="UP001610432">
    <property type="component" value="Unassembled WGS sequence"/>
</dbReference>
<accession>A0ABR4LDB0</accession>
<proteinExistence type="predicted"/>
<gene>
    <name evidence="2" type="ORF">BJX67DRAFT_385538</name>
</gene>
<evidence type="ECO:0000256" key="1">
    <source>
        <dbReference type="SAM" id="MobiDB-lite"/>
    </source>
</evidence>
<evidence type="ECO:0000313" key="3">
    <source>
        <dbReference type="Proteomes" id="UP001610432"/>
    </source>
</evidence>
<reference evidence="2 3" key="1">
    <citation type="submission" date="2024-07" db="EMBL/GenBank/DDBJ databases">
        <title>Section-level genome sequencing and comparative genomics of Aspergillus sections Usti and Cavernicolus.</title>
        <authorList>
            <consortium name="Lawrence Berkeley National Laboratory"/>
            <person name="Nybo J.L."/>
            <person name="Vesth T.C."/>
            <person name="Theobald S."/>
            <person name="Frisvad J.C."/>
            <person name="Larsen T.O."/>
            <person name="Kjaerboelling I."/>
            <person name="Rothschild-Mancinelli K."/>
            <person name="Lyhne E.K."/>
            <person name="Kogle M.E."/>
            <person name="Barry K."/>
            <person name="Clum A."/>
            <person name="Na H."/>
            <person name="Ledsgaard L."/>
            <person name="Lin J."/>
            <person name="Lipzen A."/>
            <person name="Kuo A."/>
            <person name="Riley R."/>
            <person name="Mondo S."/>
            <person name="Labutti K."/>
            <person name="Haridas S."/>
            <person name="Pangalinan J."/>
            <person name="Salamov A.A."/>
            <person name="Simmons B.A."/>
            <person name="Magnuson J.K."/>
            <person name="Chen J."/>
            <person name="Drula E."/>
            <person name="Henrissat B."/>
            <person name="Wiebenga A."/>
            <person name="Lubbers R.J."/>
            <person name="Gomes A.C."/>
            <person name="Macurrencykelacurrency M.R."/>
            <person name="Stajich J."/>
            <person name="Grigoriev I.V."/>
            <person name="Mortensen U.H."/>
            <person name="De Vries R.P."/>
            <person name="Baker S.E."/>
            <person name="Andersen M.R."/>
        </authorList>
    </citation>
    <scope>NUCLEOTIDE SEQUENCE [LARGE SCALE GENOMIC DNA]</scope>
    <source>
        <strain evidence="2 3">CBS 449.75</strain>
    </source>
</reference>
<dbReference type="GeneID" id="98148950"/>
<protein>
    <submittedName>
        <fullName evidence="2">Uncharacterized protein</fullName>
    </submittedName>
</protein>
<dbReference type="EMBL" id="JBFXLQ010000066">
    <property type="protein sequence ID" value="KAL2862516.1"/>
    <property type="molecule type" value="Genomic_DNA"/>
</dbReference>
<feature type="region of interest" description="Disordered" evidence="1">
    <location>
        <begin position="1"/>
        <end position="41"/>
    </location>
</feature>
<keyword evidence="3" id="KW-1185">Reference proteome</keyword>
<evidence type="ECO:0000313" key="2">
    <source>
        <dbReference type="EMBL" id="KAL2862516.1"/>
    </source>
</evidence>
<feature type="compositionally biased region" description="Polar residues" evidence="1">
    <location>
        <begin position="25"/>
        <end position="40"/>
    </location>
</feature>
<dbReference type="RefSeq" id="XP_070881495.1">
    <property type="nucleotide sequence ID" value="XM_071033878.1"/>
</dbReference>
<comment type="caution">
    <text evidence="2">The sequence shown here is derived from an EMBL/GenBank/DDBJ whole genome shotgun (WGS) entry which is preliminary data.</text>
</comment>